<evidence type="ECO:0000313" key="5">
    <source>
        <dbReference type="EMBL" id="CAK0786473.1"/>
    </source>
</evidence>
<dbReference type="SUPFAM" id="SSF51445">
    <property type="entry name" value="(Trans)glycosidases"/>
    <property type="match status" value="2"/>
</dbReference>
<feature type="region of interest" description="Disordered" evidence="4">
    <location>
        <begin position="79"/>
        <end position="101"/>
    </location>
</feature>
<proteinExistence type="predicted"/>
<feature type="region of interest" description="Disordered" evidence="4">
    <location>
        <begin position="664"/>
        <end position="698"/>
    </location>
</feature>
<protein>
    <recommendedName>
        <fullName evidence="7">Glycoside hydrolase family 5 domain-containing protein</fullName>
    </recommendedName>
</protein>
<keyword evidence="6" id="KW-1185">Reference proteome</keyword>
<dbReference type="PANTHER" id="PTHR35923">
    <property type="entry name" value="MAJOR EXTRACELLULAR ENDOGLUCANASE"/>
    <property type="match status" value="1"/>
</dbReference>
<feature type="compositionally biased region" description="Low complexity" evidence="4">
    <location>
        <begin position="682"/>
        <end position="698"/>
    </location>
</feature>
<keyword evidence="1" id="KW-0136">Cellulose degradation</keyword>
<evidence type="ECO:0000256" key="1">
    <source>
        <dbReference type="ARBA" id="ARBA00023001"/>
    </source>
</evidence>
<evidence type="ECO:0000256" key="2">
    <source>
        <dbReference type="ARBA" id="ARBA00023277"/>
    </source>
</evidence>
<feature type="region of interest" description="Disordered" evidence="4">
    <location>
        <begin position="1294"/>
        <end position="1330"/>
    </location>
</feature>
<feature type="compositionally biased region" description="Polar residues" evidence="4">
    <location>
        <begin position="90"/>
        <end position="100"/>
    </location>
</feature>
<evidence type="ECO:0008006" key="7">
    <source>
        <dbReference type="Google" id="ProtNLM"/>
    </source>
</evidence>
<dbReference type="InterPro" id="IPR017853">
    <property type="entry name" value="GH"/>
</dbReference>
<accession>A0AAV1IGN2</accession>
<evidence type="ECO:0000256" key="4">
    <source>
        <dbReference type="SAM" id="MobiDB-lite"/>
    </source>
</evidence>
<feature type="compositionally biased region" description="Polar residues" evidence="4">
    <location>
        <begin position="1294"/>
        <end position="1318"/>
    </location>
</feature>
<gene>
    <name evidence="5" type="ORF">CVIRNUC_009686</name>
</gene>
<dbReference type="Proteomes" id="UP001314263">
    <property type="component" value="Unassembled WGS sequence"/>
</dbReference>
<comment type="caution">
    <text evidence="5">The sequence shown here is derived from an EMBL/GenBank/DDBJ whole genome shotgun (WGS) entry which is preliminary data.</text>
</comment>
<dbReference type="EMBL" id="CAUYUE010000014">
    <property type="protein sequence ID" value="CAK0786473.1"/>
    <property type="molecule type" value="Genomic_DNA"/>
</dbReference>
<organism evidence="5 6">
    <name type="scientific">Coccomyxa viridis</name>
    <dbReference type="NCBI Taxonomy" id="1274662"/>
    <lineage>
        <taxon>Eukaryota</taxon>
        <taxon>Viridiplantae</taxon>
        <taxon>Chlorophyta</taxon>
        <taxon>core chlorophytes</taxon>
        <taxon>Trebouxiophyceae</taxon>
        <taxon>Trebouxiophyceae incertae sedis</taxon>
        <taxon>Coccomyxaceae</taxon>
        <taxon>Coccomyxa</taxon>
    </lineage>
</organism>
<dbReference type="GO" id="GO:0030245">
    <property type="term" value="P:cellulose catabolic process"/>
    <property type="evidence" value="ECO:0007669"/>
    <property type="project" value="UniProtKB-KW"/>
</dbReference>
<evidence type="ECO:0000256" key="3">
    <source>
        <dbReference type="ARBA" id="ARBA00023326"/>
    </source>
</evidence>
<name>A0AAV1IGN2_9CHLO</name>
<sequence>MQRNGNSLKGLRFCAVQTFGLEIITNGNGTIVAQALNYWQTLSSNGGGVAVGVIVEVSNGTGLPDVVAVNKQPCTIQTAALPPPAPPQASHTESASSLTTRDGEIIGVDGNSLMLWGINWFGFEDGTTMVDGLWAGSDSLTLDFATIVYRLQLLGFNAVRLPFSFSDLYDRQPASMQRNCAQVETNVVVADTTDPSVTPSKSPPQWTTPPASVPGVCNAYLPEDTTLDRFMWVVSYFAQQGFYIILDNQFNLDQTATTNTPLWLSRWTDLMTQLSVKYPDASARCICDFLNEPDFGNLRWEAQPSAGLPGMKDMYLNAMDAVYNVTSSPLFLVEGCGQGPLGKNWGDGIATDPQIIASRGLSDPNSFFQALLQRPYVDQIIIGPHGAALWARLSASHGYFNKQGYCDGGNTLGAPSGNCHLFPVIWGETGTGFTDAQDQQPMTDMVPYFQNTGAAADGLHSRLSGVFWQVQAPMSERCRAARSASVAHKSACASERDTALSAGQSLGLVENWLQVDWNKVAYLQALGYTQWLKRHVSFPCVFKSFTSSLSNAGSRPAPALRSILRSFPGACSRIALTHATLSLSGLTAGSRLSLAAAAALHPLDQRRQLSNSVPRAGRSLAITPAHLNAFPDGHLEPDTNPHTFPHSHPYTQCCFSTTPANLRSPSAAAPGQLAPPPPPPTSFASNTNLNGGSSSAASSTLNQLESSILSSIGDVFTYQPSGGGAIESAAPVGPPTTALTVKNGVIVGTDGLPVLLKGVIWSGFENGTMVNGLQGNSSVTADFSGQVVRLRALGFNAVKLPFSFGALLGSAVSTISTACTTATDAQVQASVLPPGTHLPSTASIPPLLAQSSNGPNQCNADVPSTSALDRYTYIVNFLSSNGIYAVLENSITEDSTAISNPQAWVQSWAKLVTAITANSVAAPRIIISPLGNPDARGLQWQAANGTPGLANIYLAALDALSQLNPQALFFLQGAGQTAVTDSPGDGFITDTTTLQNNNLSDPSSFFKTLLIRPYVNQVVITPLYQAPAVTGASAASSTGAALWQHLTTSFGYLSKEGFCPSATACKTFAVVLGGFGSPMTSPADMEAFADLASYLQPLCGLPACLAADGAHSSIFSWFWNGWSPDSAGAILSEDGTGLNDGVLEYLIGLGLIPWYLPPSTARIKPKIPVQLPPTTRADANFCSAQMRVTAAGTDNATGLFLGSVMVSATNTGPVAVPTPWTITITNSYYVGAFGLSSPQYTVGGTLTGTAGDYWDVLWPHATNAVSVGFLVLSRSPAQLAPSKVLLNGNTCTETAASSAPGPSTGMPQASGPTLSSGVQAAAPATQGLNN</sequence>
<keyword evidence="2" id="KW-0119">Carbohydrate metabolism</keyword>
<evidence type="ECO:0000313" key="6">
    <source>
        <dbReference type="Proteomes" id="UP001314263"/>
    </source>
</evidence>
<dbReference type="PANTHER" id="PTHR35923:SF2">
    <property type="entry name" value="ENDOGLUCANASE"/>
    <property type="match status" value="1"/>
</dbReference>
<dbReference type="Gene3D" id="3.20.20.80">
    <property type="entry name" value="Glycosidases"/>
    <property type="match status" value="2"/>
</dbReference>
<keyword evidence="3" id="KW-0624">Polysaccharide degradation</keyword>
<reference evidence="5 6" key="1">
    <citation type="submission" date="2023-10" db="EMBL/GenBank/DDBJ databases">
        <authorList>
            <person name="Maclean D."/>
            <person name="Macfadyen A."/>
        </authorList>
    </citation>
    <scope>NUCLEOTIDE SEQUENCE [LARGE SCALE GENOMIC DNA]</scope>
</reference>